<evidence type="ECO:0000259" key="2">
    <source>
        <dbReference type="PROSITE" id="PS50132"/>
    </source>
</evidence>
<dbReference type="InterPro" id="IPR023393">
    <property type="entry name" value="START-like_dom_sf"/>
</dbReference>
<organism evidence="3 4">
    <name type="scientific">Acrasis kona</name>
    <dbReference type="NCBI Taxonomy" id="1008807"/>
    <lineage>
        <taxon>Eukaryota</taxon>
        <taxon>Discoba</taxon>
        <taxon>Heterolobosea</taxon>
        <taxon>Tetramitia</taxon>
        <taxon>Eutetramitia</taxon>
        <taxon>Acrasidae</taxon>
        <taxon>Acrasis</taxon>
    </lineage>
</organism>
<feature type="region of interest" description="Disordered" evidence="1">
    <location>
        <begin position="166"/>
        <end position="200"/>
    </location>
</feature>
<dbReference type="SUPFAM" id="SSF48097">
    <property type="entry name" value="Regulator of G-protein signaling, RGS"/>
    <property type="match status" value="1"/>
</dbReference>
<dbReference type="GO" id="GO:0005737">
    <property type="term" value="C:cytoplasm"/>
    <property type="evidence" value="ECO:0007669"/>
    <property type="project" value="UniProtKB-ARBA"/>
</dbReference>
<dbReference type="SUPFAM" id="SSF55961">
    <property type="entry name" value="Bet v1-like"/>
    <property type="match status" value="1"/>
</dbReference>
<dbReference type="Proteomes" id="UP001431209">
    <property type="component" value="Unassembled WGS sequence"/>
</dbReference>
<feature type="domain" description="RGS" evidence="2">
    <location>
        <begin position="21"/>
        <end position="145"/>
    </location>
</feature>
<keyword evidence="4" id="KW-1185">Reference proteome</keyword>
<proteinExistence type="predicted"/>
<dbReference type="InterPro" id="IPR016137">
    <property type="entry name" value="RGS"/>
</dbReference>
<dbReference type="InterPro" id="IPR044926">
    <property type="entry name" value="RGS_subdomain_2"/>
</dbReference>
<dbReference type="InterPro" id="IPR002913">
    <property type="entry name" value="START_lipid-bd_dom"/>
</dbReference>
<dbReference type="PANTHER" id="PTHR19308:SF14">
    <property type="entry name" value="START DOMAIN-CONTAINING PROTEIN"/>
    <property type="match status" value="1"/>
</dbReference>
<gene>
    <name evidence="3" type="ORF">AKO1_003303</name>
</gene>
<dbReference type="Pfam" id="PF01852">
    <property type="entry name" value="START"/>
    <property type="match status" value="1"/>
</dbReference>
<dbReference type="GO" id="GO:0008289">
    <property type="term" value="F:lipid binding"/>
    <property type="evidence" value="ECO:0007669"/>
    <property type="project" value="InterPro"/>
</dbReference>
<name>A0AAW2Z8M7_9EUKA</name>
<dbReference type="PROSITE" id="PS50132">
    <property type="entry name" value="RGS"/>
    <property type="match status" value="1"/>
</dbReference>
<dbReference type="AlphaFoldDB" id="A0AAW2Z8M7"/>
<dbReference type="InterPro" id="IPR051213">
    <property type="entry name" value="START_lipid_transfer"/>
</dbReference>
<comment type="caution">
    <text evidence="3">The sequence shown here is derived from an EMBL/GenBank/DDBJ whole genome shotgun (WGS) entry which is preliminary data.</text>
</comment>
<dbReference type="SMART" id="SM00315">
    <property type="entry name" value="RGS"/>
    <property type="match status" value="1"/>
</dbReference>
<dbReference type="Gene3D" id="1.10.167.10">
    <property type="entry name" value="Regulator of G-protein Signalling 4, domain 2"/>
    <property type="match status" value="1"/>
</dbReference>
<dbReference type="Gene3D" id="3.30.530.20">
    <property type="match status" value="1"/>
</dbReference>
<evidence type="ECO:0000256" key="1">
    <source>
        <dbReference type="SAM" id="MobiDB-lite"/>
    </source>
</evidence>
<dbReference type="Pfam" id="PF00615">
    <property type="entry name" value="RGS"/>
    <property type="match status" value="1"/>
</dbReference>
<feature type="compositionally biased region" description="Polar residues" evidence="1">
    <location>
        <begin position="177"/>
        <end position="198"/>
    </location>
</feature>
<sequence>MKLGLQNNEMLTELIKEYSFPFESVFDDEQCRNLLHTHLLECHNESPYLFIKETDNFSNILSQRNRIKRARTIVDSFVRIGANHEINLSHNVRTKLIDTIEMCMDDEAIDLRKDFFNEARTTIILELKQDNYPSFVVSQVFVNHLYERAKKDFTLLDQIGVKNTTTPEKELDDSDLARSNSLDKPPRRTSNSNRSNTFDVDLNDPTASDIDFSSIIRDCEDKDMWNTISSMNSQFRYTLKQSKQKVYRGQRGLRKYLERGVVPFHIDHVFRVITDETLQAEMDASLSSKTTLFDYIEYTKYASSIVYQKTNLPFPIKNRDFLFSITWRRELNGNLTCVRKSHINPKCPPKSKYVRALYFGGIYLEKLDERSTQYSIISLYDMNGWLPIKLGGKLFRLGDQTFHDQLMIYLSDKNEEQMSGSDLRQMDSIKYADKYKLTRSNSVLSRLTV</sequence>
<evidence type="ECO:0000313" key="4">
    <source>
        <dbReference type="Proteomes" id="UP001431209"/>
    </source>
</evidence>
<protein>
    <recommendedName>
        <fullName evidence="2">RGS domain-containing protein</fullName>
    </recommendedName>
</protein>
<dbReference type="InterPro" id="IPR036305">
    <property type="entry name" value="RGS_sf"/>
</dbReference>
<dbReference type="CDD" id="cd00177">
    <property type="entry name" value="START"/>
    <property type="match status" value="1"/>
</dbReference>
<evidence type="ECO:0000313" key="3">
    <source>
        <dbReference type="EMBL" id="KAL0485689.1"/>
    </source>
</evidence>
<dbReference type="CDD" id="cd07440">
    <property type="entry name" value="RGS"/>
    <property type="match status" value="1"/>
</dbReference>
<reference evidence="3 4" key="1">
    <citation type="submission" date="2024-03" db="EMBL/GenBank/DDBJ databases">
        <title>The Acrasis kona genome and developmental transcriptomes reveal deep origins of eukaryotic multicellular pathways.</title>
        <authorList>
            <person name="Sheikh S."/>
            <person name="Fu C.-J."/>
            <person name="Brown M.W."/>
            <person name="Baldauf S.L."/>
        </authorList>
    </citation>
    <scope>NUCLEOTIDE SEQUENCE [LARGE SCALE GENOMIC DNA]</scope>
    <source>
        <strain evidence="3 4">ATCC MYA-3509</strain>
    </source>
</reference>
<dbReference type="PANTHER" id="PTHR19308">
    <property type="entry name" value="PHOSPHATIDYLCHOLINE TRANSFER PROTEIN"/>
    <property type="match status" value="1"/>
</dbReference>
<dbReference type="EMBL" id="JAOPGA020001158">
    <property type="protein sequence ID" value="KAL0485689.1"/>
    <property type="molecule type" value="Genomic_DNA"/>
</dbReference>
<accession>A0AAW2Z8M7</accession>